<keyword evidence="1" id="KW-1133">Transmembrane helix</keyword>
<feature type="transmembrane region" description="Helical" evidence="1">
    <location>
        <begin position="263"/>
        <end position="281"/>
    </location>
</feature>
<feature type="transmembrane region" description="Helical" evidence="1">
    <location>
        <begin position="125"/>
        <end position="149"/>
    </location>
</feature>
<feature type="transmembrane region" description="Helical" evidence="1">
    <location>
        <begin position="94"/>
        <end position="113"/>
    </location>
</feature>
<keyword evidence="1" id="KW-0472">Membrane</keyword>
<dbReference type="EMBL" id="JAFBEI010000005">
    <property type="protein sequence ID" value="MBM7635590.1"/>
    <property type="molecule type" value="Genomic_DNA"/>
</dbReference>
<feature type="transmembrane region" description="Helical" evidence="1">
    <location>
        <begin position="345"/>
        <end position="364"/>
    </location>
</feature>
<protein>
    <recommendedName>
        <fullName evidence="4">Polymerase</fullName>
    </recommendedName>
</protein>
<dbReference type="Proteomes" id="UP000809081">
    <property type="component" value="Unassembled WGS sequence"/>
</dbReference>
<gene>
    <name evidence="2" type="ORF">JOC31_000383</name>
</gene>
<comment type="caution">
    <text evidence="2">The sequence shown here is derived from an EMBL/GenBank/DDBJ whole genome shotgun (WGS) entry which is preliminary data.</text>
</comment>
<organism evidence="2 3">
    <name type="scientific">Streptococcus saliviloxodontae</name>
    <dbReference type="NCBI Taxonomy" id="1349416"/>
    <lineage>
        <taxon>Bacteria</taxon>
        <taxon>Bacillati</taxon>
        <taxon>Bacillota</taxon>
        <taxon>Bacilli</taxon>
        <taxon>Lactobacillales</taxon>
        <taxon>Streptococcaceae</taxon>
        <taxon>Streptococcus</taxon>
    </lineage>
</organism>
<feature type="transmembrane region" description="Helical" evidence="1">
    <location>
        <begin position="12"/>
        <end position="35"/>
    </location>
</feature>
<feature type="transmembrane region" description="Helical" evidence="1">
    <location>
        <begin position="69"/>
        <end position="88"/>
    </location>
</feature>
<sequence>MSIKTLKFSVDITKILDFFVILLIVLSTQSVYYVATSPDFHILQLVNIVLGFRVFYSLPGIIKYFRSSLFMSILLWGMYMGLFYMISAQGNSGFLQRFLLFPVLLILYVWFYIKEGRIRELLALYTKIISTIAVLSLFFWLFGSILGIFPSTGTLRIFWGADRFITSYFGVYYQWQNDAEFLGRVFFRNIGIFAEAPMYSLHLSIAFLIDFFLLGNRKKRKVALYAITILTSYSVTGILLMIMSLSLNIFFDSIYHFLRRRKLNLVVLVLPVLIVGVLLLGNNILGTKLSSASGSSRMEDYVIGFKAWKYHPLFGSGYGNMGLVNSLKSKVRYARSATGFTNSPTTILAEGGLYFISIYGYAFWHMISKSIQKMDKNRLIFATMWLYLFLTTTFEHSTLMISFLVFAIIDKKVNITLKKNADITEKNI</sequence>
<proteinExistence type="predicted"/>
<evidence type="ECO:0000313" key="3">
    <source>
        <dbReference type="Proteomes" id="UP000809081"/>
    </source>
</evidence>
<feature type="transmembrane region" description="Helical" evidence="1">
    <location>
        <begin position="41"/>
        <end position="62"/>
    </location>
</feature>
<name>A0ABS2PKS5_9STRE</name>
<evidence type="ECO:0008006" key="4">
    <source>
        <dbReference type="Google" id="ProtNLM"/>
    </source>
</evidence>
<feature type="transmembrane region" description="Helical" evidence="1">
    <location>
        <begin position="384"/>
        <end position="409"/>
    </location>
</feature>
<evidence type="ECO:0000256" key="1">
    <source>
        <dbReference type="SAM" id="Phobius"/>
    </source>
</evidence>
<accession>A0ABS2PKS5</accession>
<feature type="transmembrane region" description="Helical" evidence="1">
    <location>
        <begin position="222"/>
        <end position="251"/>
    </location>
</feature>
<reference evidence="2 3" key="1">
    <citation type="submission" date="2021-01" db="EMBL/GenBank/DDBJ databases">
        <title>Genomic Encyclopedia of Type Strains, Phase IV (KMG-IV): sequencing the most valuable type-strain genomes for metagenomic binning, comparative biology and taxonomic classification.</title>
        <authorList>
            <person name="Goeker M."/>
        </authorList>
    </citation>
    <scope>NUCLEOTIDE SEQUENCE [LARGE SCALE GENOMIC DNA]</scope>
    <source>
        <strain evidence="2 3">DSM 27513</strain>
    </source>
</reference>
<evidence type="ECO:0000313" key="2">
    <source>
        <dbReference type="EMBL" id="MBM7635590.1"/>
    </source>
</evidence>
<keyword evidence="3" id="KW-1185">Reference proteome</keyword>
<dbReference type="RefSeq" id="WP_205016522.1">
    <property type="nucleotide sequence ID" value="NZ_JAFBEI010000005.1"/>
</dbReference>
<feature type="transmembrane region" description="Helical" evidence="1">
    <location>
        <begin position="196"/>
        <end position="215"/>
    </location>
</feature>
<keyword evidence="1" id="KW-0812">Transmembrane</keyword>